<dbReference type="EMBL" id="SMKP01000133">
    <property type="protein sequence ID" value="TDD15054.1"/>
    <property type="molecule type" value="Genomic_DNA"/>
</dbReference>
<dbReference type="AlphaFoldDB" id="A0A4R4WFR8"/>
<evidence type="ECO:0000313" key="3">
    <source>
        <dbReference type="EMBL" id="TDD15054.1"/>
    </source>
</evidence>
<proteinExistence type="predicted"/>
<keyword evidence="4" id="KW-1185">Reference proteome</keyword>
<reference evidence="3 4" key="1">
    <citation type="submission" date="2019-03" db="EMBL/GenBank/DDBJ databases">
        <title>Draft genome sequences of novel Actinobacteria.</title>
        <authorList>
            <person name="Sahin N."/>
            <person name="Ay H."/>
            <person name="Saygin H."/>
        </authorList>
    </citation>
    <scope>NUCLEOTIDE SEQUENCE [LARGE SCALE GENOMIC DNA]</scope>
    <source>
        <strain evidence="3 4">KC712</strain>
    </source>
</reference>
<keyword evidence="2" id="KW-1133">Transmembrane helix</keyword>
<gene>
    <name evidence="3" type="ORF">E1294_35675</name>
</gene>
<protein>
    <submittedName>
        <fullName evidence="3">Uncharacterized protein</fullName>
    </submittedName>
</protein>
<name>A0A4R4WFR8_9ACTN</name>
<dbReference type="OrthoDB" id="3533433at2"/>
<organism evidence="3 4">
    <name type="scientific">Nonomuraea diastatica</name>
    <dbReference type="NCBI Taxonomy" id="1848329"/>
    <lineage>
        <taxon>Bacteria</taxon>
        <taxon>Bacillati</taxon>
        <taxon>Actinomycetota</taxon>
        <taxon>Actinomycetes</taxon>
        <taxon>Streptosporangiales</taxon>
        <taxon>Streptosporangiaceae</taxon>
        <taxon>Nonomuraea</taxon>
    </lineage>
</organism>
<feature type="region of interest" description="Disordered" evidence="1">
    <location>
        <begin position="1"/>
        <end position="31"/>
    </location>
</feature>
<keyword evidence="2" id="KW-0472">Membrane</keyword>
<sequence>MTFSFVPPEGLPPEQPEKTAEQPAPAVDSAPAVVPARPSWIEVLEERARMRGVRTARLPSVATVRAYHREREFVPFEAGLLDGFARVHGVFAVFWCFVCTSIAFLGAGDSRRRWRRFREEGLPGLCRAQLPPLKSLSGFPRVWVAAWSAACWPALKFWGPITIGSYLLMISLPLLLTLL</sequence>
<dbReference type="RefSeq" id="WP_132515386.1">
    <property type="nucleotide sequence ID" value="NZ_SMKP01000133.1"/>
</dbReference>
<comment type="caution">
    <text evidence="3">The sequence shown here is derived from an EMBL/GenBank/DDBJ whole genome shotgun (WGS) entry which is preliminary data.</text>
</comment>
<evidence type="ECO:0000313" key="4">
    <source>
        <dbReference type="Proteomes" id="UP000294543"/>
    </source>
</evidence>
<accession>A0A4R4WFR8</accession>
<dbReference type="Proteomes" id="UP000294543">
    <property type="component" value="Unassembled WGS sequence"/>
</dbReference>
<feature type="transmembrane region" description="Helical" evidence="2">
    <location>
        <begin position="89"/>
        <end position="108"/>
    </location>
</feature>
<feature type="transmembrane region" description="Helical" evidence="2">
    <location>
        <begin position="157"/>
        <end position="176"/>
    </location>
</feature>
<keyword evidence="2" id="KW-0812">Transmembrane</keyword>
<evidence type="ECO:0000256" key="1">
    <source>
        <dbReference type="SAM" id="MobiDB-lite"/>
    </source>
</evidence>
<evidence type="ECO:0000256" key="2">
    <source>
        <dbReference type="SAM" id="Phobius"/>
    </source>
</evidence>